<dbReference type="AlphaFoldDB" id="A0AAU7D2W4"/>
<organism evidence="1">
    <name type="scientific">Edaphobacter paludis</name>
    <dbReference type="NCBI Taxonomy" id="3035702"/>
    <lineage>
        <taxon>Bacteria</taxon>
        <taxon>Pseudomonadati</taxon>
        <taxon>Acidobacteriota</taxon>
        <taxon>Terriglobia</taxon>
        <taxon>Terriglobales</taxon>
        <taxon>Acidobacteriaceae</taxon>
        <taxon>Edaphobacter</taxon>
    </lineage>
</organism>
<protein>
    <recommendedName>
        <fullName evidence="2">Fucose-specific lectin</fullName>
    </recommendedName>
</protein>
<name>A0AAU7D2W4_9BACT</name>
<dbReference type="EMBL" id="CP121194">
    <property type="protein sequence ID" value="XBH11492.1"/>
    <property type="molecule type" value="Genomic_DNA"/>
</dbReference>
<evidence type="ECO:0008006" key="2">
    <source>
        <dbReference type="Google" id="ProtNLM"/>
    </source>
</evidence>
<accession>A0AAU7D2W4</accession>
<sequence>MYSDLLFYEASDGVAEVYRTKHGSIDIDRHETGWGNNWTHIVNGQFGLPGLCQLILYDAVSGTIRIESVVTTPNNVGGESLVKEITNWRPGWTHVVAVSFVEGAQQLFFCDADYLKKGLGVCELYNVSSSSPWLSLARQYPNMGSGVTQVVPGRFSSKFASGLAFYYAFNGTGVFYEADQDTLYFVNGFGELPTTVKQVVPGNFSGGQQTDLLFYDPVGKVGYFYSVDNGGVIHILEANTGWQSDWNLIVPGNFSDGTETDLLFYSQARGVGQFYRTNHGAIAQIGLYTDWRHTWAHILAGTFAPAVITTQPPPPAIVIPSIVLSDPMLGFYSLKLTGSGFEANETVSLTLTWQDQNQAPQSIIYTTQADGSGGFVYTYDGSGGGVCIPFRRWTVVGTGKTSHRQSSPVSAGCP</sequence>
<reference evidence="1" key="1">
    <citation type="submission" date="2023-03" db="EMBL/GenBank/DDBJ databases">
        <title>Edaphobacter sp.</title>
        <authorList>
            <person name="Huber K.J."/>
            <person name="Papendorf J."/>
            <person name="Pilke C."/>
            <person name="Bunk B."/>
            <person name="Sproeer C."/>
            <person name="Pester M."/>
        </authorList>
    </citation>
    <scope>NUCLEOTIDE SEQUENCE</scope>
    <source>
        <strain evidence="1">DSM 109919</strain>
    </source>
</reference>
<dbReference type="KEGG" id="epl:P4G45_07145"/>
<dbReference type="RefSeq" id="WP_348268984.1">
    <property type="nucleotide sequence ID" value="NZ_CP121194.1"/>
</dbReference>
<proteinExistence type="predicted"/>
<evidence type="ECO:0000313" key="1">
    <source>
        <dbReference type="EMBL" id="XBH11492.1"/>
    </source>
</evidence>
<gene>
    <name evidence="1" type="ORF">P4G45_07145</name>
</gene>